<gene>
    <name evidence="2" type="ORF">NDI38_18715</name>
</gene>
<reference evidence="2 3" key="1">
    <citation type="submission" date="2022-04" db="EMBL/GenBank/DDBJ databases">
        <title>Positive selection, recombination, and allopatry shape intraspecific diversity of widespread and dominant cyanobacteria.</title>
        <authorList>
            <person name="Wei J."/>
            <person name="Shu W."/>
            <person name="Hu C."/>
        </authorList>
    </citation>
    <scope>NUCLEOTIDE SEQUENCE [LARGE SCALE GENOMIC DNA]</scope>
    <source>
        <strain evidence="2 3">AS-A4</strain>
    </source>
</reference>
<dbReference type="InterPro" id="IPR037523">
    <property type="entry name" value="VOC_core"/>
</dbReference>
<keyword evidence="3" id="KW-1185">Reference proteome</keyword>
<dbReference type="PANTHER" id="PTHR21366:SF22">
    <property type="entry name" value="VOC DOMAIN-CONTAINING PROTEIN"/>
    <property type="match status" value="1"/>
</dbReference>
<dbReference type="SUPFAM" id="SSF54593">
    <property type="entry name" value="Glyoxalase/Bleomycin resistance protein/Dihydroxybiphenyl dioxygenase"/>
    <property type="match status" value="1"/>
</dbReference>
<protein>
    <submittedName>
        <fullName evidence="2">VOC family protein</fullName>
    </submittedName>
</protein>
<dbReference type="EMBL" id="JAMPLM010000018">
    <property type="protein sequence ID" value="MEP1060468.1"/>
    <property type="molecule type" value="Genomic_DNA"/>
</dbReference>
<proteinExistence type="predicted"/>
<dbReference type="InterPro" id="IPR050383">
    <property type="entry name" value="GlyoxalaseI/FosfomycinResist"/>
</dbReference>
<evidence type="ECO:0000259" key="1">
    <source>
        <dbReference type="PROSITE" id="PS51819"/>
    </source>
</evidence>
<comment type="caution">
    <text evidence="2">The sequence shown here is derived from an EMBL/GenBank/DDBJ whole genome shotgun (WGS) entry which is preliminary data.</text>
</comment>
<name>A0ABV0KMK3_9CYAN</name>
<dbReference type="PROSITE" id="PS51819">
    <property type="entry name" value="VOC"/>
    <property type="match status" value="1"/>
</dbReference>
<dbReference type="Pfam" id="PF00903">
    <property type="entry name" value="Glyoxalase"/>
    <property type="match status" value="1"/>
</dbReference>
<evidence type="ECO:0000313" key="3">
    <source>
        <dbReference type="Proteomes" id="UP001476950"/>
    </source>
</evidence>
<dbReference type="InterPro" id="IPR029068">
    <property type="entry name" value="Glyas_Bleomycin-R_OHBP_Dase"/>
</dbReference>
<dbReference type="Gene3D" id="3.10.180.10">
    <property type="entry name" value="2,3-Dihydroxybiphenyl 1,2-Dioxygenase, domain 1"/>
    <property type="match status" value="1"/>
</dbReference>
<dbReference type="RefSeq" id="WP_190452473.1">
    <property type="nucleotide sequence ID" value="NZ_JAMPLM010000018.1"/>
</dbReference>
<organism evidence="2 3">
    <name type="scientific">Stenomitos frigidus AS-A4</name>
    <dbReference type="NCBI Taxonomy" id="2933935"/>
    <lineage>
        <taxon>Bacteria</taxon>
        <taxon>Bacillati</taxon>
        <taxon>Cyanobacteriota</taxon>
        <taxon>Cyanophyceae</taxon>
        <taxon>Leptolyngbyales</taxon>
        <taxon>Leptolyngbyaceae</taxon>
        <taxon>Stenomitos</taxon>
    </lineage>
</organism>
<dbReference type="PANTHER" id="PTHR21366">
    <property type="entry name" value="GLYOXALASE FAMILY PROTEIN"/>
    <property type="match status" value="1"/>
</dbReference>
<accession>A0ABV0KMK3</accession>
<evidence type="ECO:0000313" key="2">
    <source>
        <dbReference type="EMBL" id="MEP1060468.1"/>
    </source>
</evidence>
<dbReference type="InterPro" id="IPR004360">
    <property type="entry name" value="Glyas_Fos-R_dOase_dom"/>
</dbReference>
<feature type="domain" description="VOC" evidence="1">
    <location>
        <begin position="2"/>
        <end position="127"/>
    </location>
</feature>
<sequence>MKFSYTILYVKDVTQAIAFYERAFGLKQRFIDESKQYAEMDTGGTALAFATNEFANANLPQGFQENSLSKLPAGIEIGFVTEDVAAAFEQAVAAGAVEVAAPQVKPWGQTVGYIRDLDGILIELGSPI</sequence>
<dbReference type="Proteomes" id="UP001476950">
    <property type="component" value="Unassembled WGS sequence"/>
</dbReference>